<gene>
    <name evidence="6" type="ORF">DWB61_06580</name>
</gene>
<dbReference type="InterPro" id="IPR020846">
    <property type="entry name" value="MFS_dom"/>
</dbReference>
<evidence type="ECO:0000313" key="7">
    <source>
        <dbReference type="Proteomes" id="UP000285794"/>
    </source>
</evidence>
<dbReference type="GO" id="GO:0022857">
    <property type="term" value="F:transmembrane transporter activity"/>
    <property type="evidence" value="ECO:0007669"/>
    <property type="project" value="InterPro"/>
</dbReference>
<feature type="transmembrane region" description="Helical" evidence="4">
    <location>
        <begin position="164"/>
        <end position="189"/>
    </location>
</feature>
<sequence length="437" mass="47590">MPIKRHPNLPFAPSKFPIFYGWMAMIAATIGIICSIPGQTIGVSVFTDYLIDSLQLSRDALSSAYLIGTAMSSLFLTKAGKVYDKFGARFTAILAACVLALTLLLFSISDHMSNSISSWTDISFSAVSFVLVSALFFMLRFSGQGVLTLASRNMLMKWFNKNRGLANSISSAIQSFGFAVAPLFVAGLIHSTDWSAAYLIMAAIIVAFIIFAYIFFRDNPEECGLIPDGKLVKEKKKKSFNDSNKQFTLKEAKKTPIFWVYALAIAFSAFFITGFTFNVVSIFDIAGYSEQKALSIFIPASLISIVAALAGNVISDYMPLKRILIIYLMGCLLSCIGLSFLSHWSGYYILILGNGIMGGLFSVLAAITWPRFFGSDHLGAISGLAMSLMVFGSALAPLFFSRIFTLTGSYQLAGLAGGVLVIILLLFSLKLKNPQED</sequence>
<feature type="transmembrane region" description="Helical" evidence="4">
    <location>
        <begin position="60"/>
        <end position="77"/>
    </location>
</feature>
<comment type="caution">
    <text evidence="6">The sequence shown here is derived from an EMBL/GenBank/DDBJ whole genome shotgun (WGS) entry which is preliminary data.</text>
</comment>
<feature type="transmembrane region" description="Helical" evidence="4">
    <location>
        <begin position="410"/>
        <end position="429"/>
    </location>
</feature>
<keyword evidence="1 4" id="KW-0812">Transmembrane</keyword>
<organism evidence="6 7">
    <name type="scientific">Ancylomarina euxinus</name>
    <dbReference type="NCBI Taxonomy" id="2283627"/>
    <lineage>
        <taxon>Bacteria</taxon>
        <taxon>Pseudomonadati</taxon>
        <taxon>Bacteroidota</taxon>
        <taxon>Bacteroidia</taxon>
        <taxon>Marinilabiliales</taxon>
        <taxon>Marinifilaceae</taxon>
        <taxon>Ancylomarina</taxon>
    </lineage>
</organism>
<feature type="transmembrane region" description="Helical" evidence="4">
    <location>
        <begin position="347"/>
        <end position="369"/>
    </location>
</feature>
<dbReference type="PANTHER" id="PTHR11360">
    <property type="entry name" value="MONOCARBOXYLATE TRANSPORTER"/>
    <property type="match status" value="1"/>
</dbReference>
<dbReference type="InterPro" id="IPR050327">
    <property type="entry name" value="Proton-linked_MCT"/>
</dbReference>
<evidence type="ECO:0000256" key="2">
    <source>
        <dbReference type="ARBA" id="ARBA00022989"/>
    </source>
</evidence>
<feature type="transmembrane region" description="Helical" evidence="4">
    <location>
        <begin position="258"/>
        <end position="281"/>
    </location>
</feature>
<dbReference type="InterPro" id="IPR036259">
    <property type="entry name" value="MFS_trans_sf"/>
</dbReference>
<name>A0A425Y4E1_9BACT</name>
<evidence type="ECO:0000313" key="6">
    <source>
        <dbReference type="EMBL" id="RRG23092.1"/>
    </source>
</evidence>
<dbReference type="RefSeq" id="WP_125030095.1">
    <property type="nucleotide sequence ID" value="NZ_JAPXVP010000004.1"/>
</dbReference>
<feature type="domain" description="Major facilitator superfamily (MFS) profile" evidence="5">
    <location>
        <begin position="23"/>
        <end position="436"/>
    </location>
</feature>
<feature type="transmembrane region" description="Helical" evidence="4">
    <location>
        <begin position="122"/>
        <end position="143"/>
    </location>
</feature>
<dbReference type="EMBL" id="QQWG01000004">
    <property type="protein sequence ID" value="RRG23092.1"/>
    <property type="molecule type" value="Genomic_DNA"/>
</dbReference>
<protein>
    <submittedName>
        <fullName evidence="6">MFS transporter</fullName>
    </submittedName>
</protein>
<feature type="transmembrane region" description="Helical" evidence="4">
    <location>
        <begin position="323"/>
        <end position="341"/>
    </location>
</feature>
<reference evidence="6 7" key="1">
    <citation type="submission" date="2018-07" db="EMBL/GenBank/DDBJ databases">
        <title>Draft genome sequence of Ancylomarina sp. M1P.</title>
        <authorList>
            <person name="Yadav S."/>
            <person name="Villanueva L."/>
            <person name="Damste J.S.S."/>
        </authorList>
    </citation>
    <scope>NUCLEOTIDE SEQUENCE [LARGE SCALE GENOMIC DNA]</scope>
    <source>
        <strain evidence="6 7">M1P</strain>
    </source>
</reference>
<evidence type="ECO:0000259" key="5">
    <source>
        <dbReference type="PROSITE" id="PS50850"/>
    </source>
</evidence>
<feature type="transmembrane region" description="Helical" evidence="4">
    <location>
        <begin position="89"/>
        <end position="110"/>
    </location>
</feature>
<evidence type="ECO:0000256" key="4">
    <source>
        <dbReference type="SAM" id="Phobius"/>
    </source>
</evidence>
<keyword evidence="7" id="KW-1185">Reference proteome</keyword>
<dbReference type="PANTHER" id="PTHR11360:SF308">
    <property type="entry name" value="BLL3089 PROTEIN"/>
    <property type="match status" value="1"/>
</dbReference>
<dbReference type="AlphaFoldDB" id="A0A425Y4E1"/>
<dbReference type="Proteomes" id="UP000285794">
    <property type="component" value="Unassembled WGS sequence"/>
</dbReference>
<evidence type="ECO:0000256" key="3">
    <source>
        <dbReference type="ARBA" id="ARBA00023136"/>
    </source>
</evidence>
<dbReference type="Pfam" id="PF07690">
    <property type="entry name" value="MFS_1"/>
    <property type="match status" value="1"/>
</dbReference>
<feature type="transmembrane region" description="Helical" evidence="4">
    <location>
        <begin position="293"/>
        <end position="311"/>
    </location>
</feature>
<dbReference type="InterPro" id="IPR011701">
    <property type="entry name" value="MFS"/>
</dbReference>
<dbReference type="PROSITE" id="PS50850">
    <property type="entry name" value="MFS"/>
    <property type="match status" value="1"/>
</dbReference>
<accession>A0A425Y4E1</accession>
<feature type="transmembrane region" description="Helical" evidence="4">
    <location>
        <begin position="195"/>
        <end position="216"/>
    </location>
</feature>
<keyword evidence="2 4" id="KW-1133">Transmembrane helix</keyword>
<dbReference type="OrthoDB" id="182417at2"/>
<feature type="transmembrane region" description="Helical" evidence="4">
    <location>
        <begin position="381"/>
        <end position="404"/>
    </location>
</feature>
<dbReference type="Gene3D" id="1.20.1250.20">
    <property type="entry name" value="MFS general substrate transporter like domains"/>
    <property type="match status" value="2"/>
</dbReference>
<dbReference type="SUPFAM" id="SSF103473">
    <property type="entry name" value="MFS general substrate transporter"/>
    <property type="match status" value="1"/>
</dbReference>
<proteinExistence type="predicted"/>
<keyword evidence="3 4" id="KW-0472">Membrane</keyword>
<feature type="transmembrane region" description="Helical" evidence="4">
    <location>
        <begin position="20"/>
        <end position="40"/>
    </location>
</feature>
<evidence type="ECO:0000256" key="1">
    <source>
        <dbReference type="ARBA" id="ARBA00022692"/>
    </source>
</evidence>